<organism evidence="2 3">
    <name type="scientific">Streptosporangium lutulentum</name>
    <dbReference type="NCBI Taxonomy" id="1461250"/>
    <lineage>
        <taxon>Bacteria</taxon>
        <taxon>Bacillati</taxon>
        <taxon>Actinomycetota</taxon>
        <taxon>Actinomycetes</taxon>
        <taxon>Streptosporangiales</taxon>
        <taxon>Streptosporangiaceae</taxon>
        <taxon>Streptosporangium</taxon>
    </lineage>
</organism>
<comment type="caution">
    <text evidence="2">The sequence shown here is derived from an EMBL/GenBank/DDBJ whole genome shotgun (WGS) entry which is preliminary data.</text>
</comment>
<sequence>MSHVHRAALATAALAVPLAIPFVLAPVVHADAPQPYYKCSSGPFPGPGFTVDRLFPVIKGSGCRINPLGAKNSIGFTSKRAPVYTCASIQHPSELQMVMGQSCKRHT</sequence>
<feature type="chain" id="PRO_5046116755" description="Secreted protein" evidence="1">
    <location>
        <begin position="26"/>
        <end position="107"/>
    </location>
</feature>
<dbReference type="EMBL" id="JAUSQU010000001">
    <property type="protein sequence ID" value="MDP9844127.1"/>
    <property type="molecule type" value="Genomic_DNA"/>
</dbReference>
<dbReference type="Proteomes" id="UP001225356">
    <property type="component" value="Unassembled WGS sequence"/>
</dbReference>
<keyword evidence="3" id="KW-1185">Reference proteome</keyword>
<reference evidence="2 3" key="1">
    <citation type="submission" date="2023-07" db="EMBL/GenBank/DDBJ databases">
        <title>Sequencing the genomes of 1000 actinobacteria strains.</title>
        <authorList>
            <person name="Klenk H.-P."/>
        </authorList>
    </citation>
    <scope>NUCLEOTIDE SEQUENCE [LARGE SCALE GENOMIC DNA]</scope>
    <source>
        <strain evidence="2 3">DSM 46740</strain>
    </source>
</reference>
<name>A0ABT9QBH8_9ACTN</name>
<evidence type="ECO:0008006" key="4">
    <source>
        <dbReference type="Google" id="ProtNLM"/>
    </source>
</evidence>
<keyword evidence="1" id="KW-0732">Signal</keyword>
<evidence type="ECO:0000313" key="2">
    <source>
        <dbReference type="EMBL" id="MDP9844127.1"/>
    </source>
</evidence>
<feature type="signal peptide" evidence="1">
    <location>
        <begin position="1"/>
        <end position="25"/>
    </location>
</feature>
<evidence type="ECO:0000313" key="3">
    <source>
        <dbReference type="Proteomes" id="UP001225356"/>
    </source>
</evidence>
<dbReference type="RefSeq" id="WP_307558755.1">
    <property type="nucleotide sequence ID" value="NZ_JAUSQU010000001.1"/>
</dbReference>
<evidence type="ECO:0000256" key="1">
    <source>
        <dbReference type="SAM" id="SignalP"/>
    </source>
</evidence>
<accession>A0ABT9QBH8</accession>
<proteinExistence type="predicted"/>
<gene>
    <name evidence="2" type="ORF">J2853_003338</name>
</gene>
<protein>
    <recommendedName>
        <fullName evidence="4">Secreted protein</fullName>
    </recommendedName>
</protein>